<evidence type="ECO:0000313" key="2">
    <source>
        <dbReference type="Proteomes" id="UP001500013"/>
    </source>
</evidence>
<sequence>MTARQEWDQWRAAREASLGEEHGWLSLTGFAWLPDEPSALPGLPGLWWAGEDGAHVRAEEQDRLVTDVGPVLGRASADVAESGSLHWVRHDDRVVELLRRGGRLAVRTRDPQAPARLAFKGVPTWEHDPEWVRPATFTPAQEPVTVEVATAREDLVQQARVVGTVDVDIAGVRHRLSAVPAGDGLALLFHDATNEVTSAPWRSVATEAPDPGGNLVVDFNRAVNLPFAFSDHGTCPAPVSGNRIAVAVTAGEKRPA</sequence>
<comment type="caution">
    <text evidence="1">The sequence shown here is derived from an EMBL/GenBank/DDBJ whole genome shotgun (WGS) entry which is preliminary data.</text>
</comment>
<dbReference type="RefSeq" id="WP_344063413.1">
    <property type="nucleotide sequence ID" value="NZ_BAAAPU010000007.1"/>
</dbReference>
<name>A0ABN2SD78_9MICO</name>
<dbReference type="Pfam" id="PF07920">
    <property type="entry name" value="DUF1684"/>
    <property type="match status" value="1"/>
</dbReference>
<gene>
    <name evidence="1" type="ORF">GCM10009817_27400</name>
</gene>
<evidence type="ECO:0000313" key="1">
    <source>
        <dbReference type="EMBL" id="GAA1984466.1"/>
    </source>
</evidence>
<proteinExistence type="predicted"/>
<dbReference type="EMBL" id="BAAAPU010000007">
    <property type="protein sequence ID" value="GAA1984466.1"/>
    <property type="molecule type" value="Genomic_DNA"/>
</dbReference>
<dbReference type="PANTHER" id="PTHR41913:SF1">
    <property type="entry name" value="DUF1684 DOMAIN-CONTAINING PROTEIN"/>
    <property type="match status" value="1"/>
</dbReference>
<keyword evidence="2" id="KW-1185">Reference proteome</keyword>
<dbReference type="PANTHER" id="PTHR41913">
    <property type="entry name" value="DUF1684 DOMAIN-CONTAINING PROTEIN"/>
    <property type="match status" value="1"/>
</dbReference>
<organism evidence="1 2">
    <name type="scientific">Terrabacter lapilli</name>
    <dbReference type="NCBI Taxonomy" id="436231"/>
    <lineage>
        <taxon>Bacteria</taxon>
        <taxon>Bacillati</taxon>
        <taxon>Actinomycetota</taxon>
        <taxon>Actinomycetes</taxon>
        <taxon>Micrococcales</taxon>
        <taxon>Intrasporangiaceae</taxon>
        <taxon>Terrabacter</taxon>
    </lineage>
</organism>
<dbReference type="InterPro" id="IPR012467">
    <property type="entry name" value="DUF1684"/>
</dbReference>
<reference evidence="1 2" key="1">
    <citation type="journal article" date="2019" name="Int. J. Syst. Evol. Microbiol.">
        <title>The Global Catalogue of Microorganisms (GCM) 10K type strain sequencing project: providing services to taxonomists for standard genome sequencing and annotation.</title>
        <authorList>
            <consortium name="The Broad Institute Genomics Platform"/>
            <consortium name="The Broad Institute Genome Sequencing Center for Infectious Disease"/>
            <person name="Wu L."/>
            <person name="Ma J."/>
        </authorList>
    </citation>
    <scope>NUCLEOTIDE SEQUENCE [LARGE SCALE GENOMIC DNA]</scope>
    <source>
        <strain evidence="1 2">JCM 15628</strain>
    </source>
</reference>
<protein>
    <submittedName>
        <fullName evidence="1">DUF1684 domain-containing protein</fullName>
    </submittedName>
</protein>
<accession>A0ABN2SD78</accession>
<dbReference type="Proteomes" id="UP001500013">
    <property type="component" value="Unassembled WGS sequence"/>
</dbReference>